<evidence type="ECO:0000259" key="3">
    <source>
        <dbReference type="Pfam" id="PF13023"/>
    </source>
</evidence>
<dbReference type="PANTHER" id="PTHR11845:SF13">
    <property type="entry name" value="5'-DEOXYNUCLEOTIDASE HDDC2"/>
    <property type="match status" value="1"/>
</dbReference>
<reference evidence="4 5" key="1">
    <citation type="submission" date="2016-10" db="EMBL/GenBank/DDBJ databases">
        <authorList>
            <person name="de Groot N.N."/>
        </authorList>
    </citation>
    <scope>NUCLEOTIDE SEQUENCE [LARGE SCALE GENOMIC DNA]</scope>
    <source>
        <strain evidence="4 5">DSM 18979</strain>
    </source>
</reference>
<dbReference type="RefSeq" id="WP_330387896.1">
    <property type="nucleotide sequence ID" value="NZ_FOHU01000010.1"/>
</dbReference>
<sequence length="198" mass="23389">MLNNERLMKQIEFIVEIDKLKSIYRQTTLMDETRHENDAEHSWHLAVLAMLLSEYANKKEINVMHVMKMVIIHDLVEIDAGDTFAFDYEGNKDKEEREEAAAERIFGILPEDQRDEVYGIWREFEDRLTPEAKFAAALDRIQPLLHNYYTKGGTWKRHHVTLDRVLKRFECIKEGSEELAKFVEDVIKESVEKGYINK</sequence>
<dbReference type="AlphaFoldDB" id="A0A1I0EAX0"/>
<dbReference type="SUPFAM" id="SSF109604">
    <property type="entry name" value="HD-domain/PDEase-like"/>
    <property type="match status" value="1"/>
</dbReference>
<feature type="domain" description="HD" evidence="3">
    <location>
        <begin position="17"/>
        <end position="178"/>
    </location>
</feature>
<evidence type="ECO:0000256" key="2">
    <source>
        <dbReference type="ARBA" id="ARBA00022801"/>
    </source>
</evidence>
<dbReference type="EMBL" id="FOHU01000010">
    <property type="protein sequence ID" value="SET42360.1"/>
    <property type="molecule type" value="Genomic_DNA"/>
</dbReference>
<keyword evidence="5" id="KW-1185">Reference proteome</keyword>
<dbReference type="Gene3D" id="1.10.3210.10">
    <property type="entry name" value="Hypothetical protein af1432"/>
    <property type="match status" value="1"/>
</dbReference>
<dbReference type="InterPro" id="IPR006674">
    <property type="entry name" value="HD_domain"/>
</dbReference>
<name>A0A1I0EAX0_9FIRM</name>
<dbReference type="Proteomes" id="UP000199568">
    <property type="component" value="Unassembled WGS sequence"/>
</dbReference>
<protein>
    <submittedName>
        <fullName evidence="4">Putative hydrolases of HD superfamily</fullName>
    </submittedName>
</protein>
<dbReference type="GO" id="GO:0002953">
    <property type="term" value="F:5'-deoxynucleotidase activity"/>
    <property type="evidence" value="ECO:0007669"/>
    <property type="project" value="InterPro"/>
</dbReference>
<dbReference type="PANTHER" id="PTHR11845">
    <property type="entry name" value="5'-DEOXYNUCLEOTIDASE HDDC2"/>
    <property type="match status" value="1"/>
</dbReference>
<dbReference type="InterPro" id="IPR039356">
    <property type="entry name" value="YfbR/HDDC2"/>
</dbReference>
<keyword evidence="2 4" id="KW-0378">Hydrolase</keyword>
<organism evidence="4 5">
    <name type="scientific">Natronincola peptidivorans</name>
    <dbReference type="NCBI Taxonomy" id="426128"/>
    <lineage>
        <taxon>Bacteria</taxon>
        <taxon>Bacillati</taxon>
        <taxon>Bacillota</taxon>
        <taxon>Clostridia</taxon>
        <taxon>Peptostreptococcales</taxon>
        <taxon>Natronincolaceae</taxon>
        <taxon>Natronincola</taxon>
    </lineage>
</organism>
<evidence type="ECO:0000313" key="5">
    <source>
        <dbReference type="Proteomes" id="UP000199568"/>
    </source>
</evidence>
<gene>
    <name evidence="4" type="ORF">SAMN05660297_02366</name>
</gene>
<dbReference type="Pfam" id="PF13023">
    <property type="entry name" value="HD_3"/>
    <property type="match status" value="1"/>
</dbReference>
<keyword evidence="1" id="KW-0479">Metal-binding</keyword>
<dbReference type="GO" id="GO:0005737">
    <property type="term" value="C:cytoplasm"/>
    <property type="evidence" value="ECO:0007669"/>
    <property type="project" value="TreeGrafter"/>
</dbReference>
<dbReference type="GO" id="GO:0046872">
    <property type="term" value="F:metal ion binding"/>
    <property type="evidence" value="ECO:0007669"/>
    <property type="project" value="UniProtKB-KW"/>
</dbReference>
<proteinExistence type="predicted"/>
<dbReference type="STRING" id="426128.SAMN05660297_02366"/>
<evidence type="ECO:0000256" key="1">
    <source>
        <dbReference type="ARBA" id="ARBA00022723"/>
    </source>
</evidence>
<accession>A0A1I0EAX0</accession>
<evidence type="ECO:0000313" key="4">
    <source>
        <dbReference type="EMBL" id="SET42360.1"/>
    </source>
</evidence>